<comment type="caution">
    <text evidence="1">The sequence shown here is derived from an EMBL/GenBank/DDBJ whole genome shotgun (WGS) entry which is preliminary data.</text>
</comment>
<dbReference type="InterPro" id="IPR016181">
    <property type="entry name" value="Acyl_CoA_acyltransferase"/>
</dbReference>
<reference evidence="2" key="1">
    <citation type="journal article" date="2019" name="Int. J. Syst. Evol. Microbiol.">
        <title>The Global Catalogue of Microorganisms (GCM) 10K type strain sequencing project: providing services to taxonomists for standard genome sequencing and annotation.</title>
        <authorList>
            <consortium name="The Broad Institute Genomics Platform"/>
            <consortium name="The Broad Institute Genome Sequencing Center for Infectious Disease"/>
            <person name="Wu L."/>
            <person name="Ma J."/>
        </authorList>
    </citation>
    <scope>NUCLEOTIDE SEQUENCE [LARGE SCALE GENOMIC DNA]</scope>
    <source>
        <strain evidence="2">JCM 17224</strain>
    </source>
</reference>
<proteinExistence type="predicted"/>
<dbReference type="RefSeq" id="WP_345072576.1">
    <property type="nucleotide sequence ID" value="NZ_BAABDJ010000015.1"/>
</dbReference>
<gene>
    <name evidence="1" type="ORF">GCM10022408_18740</name>
</gene>
<name>A0ABP7S631_9BACT</name>
<dbReference type="SUPFAM" id="SSF55729">
    <property type="entry name" value="Acyl-CoA N-acyltransferases (Nat)"/>
    <property type="match status" value="1"/>
</dbReference>
<protein>
    <submittedName>
        <fullName evidence="1">Uncharacterized protein</fullName>
    </submittedName>
</protein>
<keyword evidence="2" id="KW-1185">Reference proteome</keyword>
<dbReference type="Proteomes" id="UP001500567">
    <property type="component" value="Unassembled WGS sequence"/>
</dbReference>
<organism evidence="1 2">
    <name type="scientific">Hymenobacter fastidiosus</name>
    <dbReference type="NCBI Taxonomy" id="486264"/>
    <lineage>
        <taxon>Bacteria</taxon>
        <taxon>Pseudomonadati</taxon>
        <taxon>Bacteroidota</taxon>
        <taxon>Cytophagia</taxon>
        <taxon>Cytophagales</taxon>
        <taxon>Hymenobacteraceae</taxon>
        <taxon>Hymenobacter</taxon>
    </lineage>
</organism>
<sequence length="126" mass="14322">MFRALWSDSITLHLINEDNLPQICDLFQGFPDSRPMREALFRNYRPRYANGRRTNVGFYALLNSTLAGMPLLTVDCWEEKAGSTGADIFRHPRGRGITPRRKPYLFYLAFGVLGLNRVAPGCLPVC</sequence>
<evidence type="ECO:0000313" key="2">
    <source>
        <dbReference type="Proteomes" id="UP001500567"/>
    </source>
</evidence>
<evidence type="ECO:0000313" key="1">
    <source>
        <dbReference type="EMBL" id="GAA4007108.1"/>
    </source>
</evidence>
<dbReference type="EMBL" id="BAABDJ010000015">
    <property type="protein sequence ID" value="GAA4007108.1"/>
    <property type="molecule type" value="Genomic_DNA"/>
</dbReference>
<accession>A0ABP7S631</accession>